<feature type="domain" description="Ionotropic glutamate receptor C-terminal" evidence="16">
    <location>
        <begin position="437"/>
        <end position="766"/>
    </location>
</feature>
<dbReference type="InterPro" id="IPR044440">
    <property type="entry name" value="GABAb_receptor_plant_PBP1"/>
</dbReference>
<keyword evidence="14" id="KW-1015">Disulfide bond</keyword>
<evidence type="ECO:0000256" key="9">
    <source>
        <dbReference type="ARBA" id="ARBA00023170"/>
    </source>
</evidence>
<evidence type="ECO:0000256" key="3">
    <source>
        <dbReference type="ARBA" id="ARBA00022448"/>
    </source>
</evidence>
<evidence type="ECO:0000259" key="16">
    <source>
        <dbReference type="SMART" id="SM00079"/>
    </source>
</evidence>
<dbReference type="Proteomes" id="UP000237105">
    <property type="component" value="Unassembled WGS sequence"/>
</dbReference>
<dbReference type="InterPro" id="IPR017103">
    <property type="entry name" value="Iontropic_Glu_rcpt_pln"/>
</dbReference>
<dbReference type="FunFam" id="1.10.287.70:FF:000172">
    <property type="entry name" value="Glutamate receptor"/>
    <property type="match status" value="1"/>
</dbReference>
<dbReference type="Gene3D" id="3.40.190.10">
    <property type="entry name" value="Periplasmic binding protein-like II"/>
    <property type="match status" value="3"/>
</dbReference>
<dbReference type="AlphaFoldDB" id="A0A2P5DX92"/>
<protein>
    <recommendedName>
        <fullName evidence="13">Glutamate receptor</fullName>
    </recommendedName>
</protein>
<feature type="transmembrane region" description="Helical" evidence="15">
    <location>
        <begin position="788"/>
        <end position="808"/>
    </location>
</feature>
<keyword evidence="7 13" id="KW-0406">Ion transport</keyword>
<dbReference type="InterPro" id="IPR019594">
    <property type="entry name" value="Glu/Gly-bd"/>
</dbReference>
<dbReference type="FunFam" id="3.40.50.2300:FF:000188">
    <property type="entry name" value="Glutamate receptor"/>
    <property type="match status" value="1"/>
</dbReference>
<keyword evidence="3 13" id="KW-0813">Transport</keyword>
<dbReference type="STRING" id="3476.A0A2P5DX92"/>
<feature type="transmembrane region" description="Helical" evidence="15">
    <location>
        <begin position="610"/>
        <end position="628"/>
    </location>
</feature>
<comment type="subcellular location">
    <subcellularLocation>
        <location evidence="1">Membrane</location>
        <topology evidence="1">Multi-pass membrane protein</topology>
    </subcellularLocation>
</comment>
<evidence type="ECO:0000256" key="1">
    <source>
        <dbReference type="ARBA" id="ARBA00004141"/>
    </source>
</evidence>
<accession>A0A2P5DX92</accession>
<evidence type="ECO:0000256" key="14">
    <source>
        <dbReference type="PIRSR" id="PIRSR037090-50"/>
    </source>
</evidence>
<dbReference type="PANTHER" id="PTHR18966">
    <property type="entry name" value="IONOTROPIC GLUTAMATE RECEPTOR"/>
    <property type="match status" value="1"/>
</dbReference>
<dbReference type="GO" id="GO:0015276">
    <property type="term" value="F:ligand-gated monoatomic ion channel activity"/>
    <property type="evidence" value="ECO:0007669"/>
    <property type="project" value="InterPro"/>
</dbReference>
<sequence length="846" mass="95617">MKVGAIIDVNSRIGKEQRAAMEIAAQNFNNNSKNHELSLYFQDSRRERATSSVSAAKQMIEEEKVEVIVGMEAWQEAALVGKVGNQSQVPVISLVGPSIAPPLMQLRWPFLISMANDASAEISCIVDLVCAYNWQKVIVIYEDDYDGDLGALALLNEALQNIGSEIEYRLVLPPYSALSDPKWFVQEELKKLSSVQSRAFIVLRSSLPMVTHLFGEAKKQKLLERDSAWIITESITSLLDSLDNSVISSMKGTIGLKTYYSKSTTSYKGFHNQFKRNFVEHNPGEHNLKPGLNALRAYDSIRAITQAIEKMASNFSGKMLMENILSANFDGVIGEISFKEGKLLHNPIFRIVNVVDNGDQERGEANGIYKELDYWMPEFGFSEYLLTEKDNMESRRGAVCKSSQGLAGLVVWPGNLVNRKPLGWAMPTSDKPLRIAVPIFTQFNKFVIVNESNKYSNEGYDGFCIEVFRKVIDLLKSNYNYQYKFEALNVSAYNDLIEAIYNKTYDAIVGDVTILAERLNYAEFTQPYTESGLSLVVPKPQESALIFMKPFTWEMWVATGAILVYTMFIVWFLEHEKNVEFKQFGTSLFFTISSLFFTHKEKIKSNITKVVVMMWLLVVFILTASYTASLSSILTVRQLEPTTNIKWLQRNGQKVGCGDVFVCSYLENVLGFKKENIVPDIRNEEDYLRRFKENSIAAAFLEVPYEKVFLNKYCKGYTTTPRTYRFGGLAFAFQKGSPIARIVSKAILELSENGTIRKLEKNWLTPSGECSSTSTTNNETESLTLKSFWFIYLLSGATSTICVLLALIRPQKKNQPHQQANGGNQTLKTTFPLVKIEIPEQIRDDT</sequence>
<comment type="caution">
    <text evidence="17">The sequence shown here is derived from an EMBL/GenBank/DDBJ whole genome shotgun (WGS) entry which is preliminary data.</text>
</comment>
<dbReference type="SUPFAM" id="SSF53822">
    <property type="entry name" value="Periplasmic binding protein-like I"/>
    <property type="match status" value="1"/>
</dbReference>
<reference evidence="18" key="1">
    <citation type="submission" date="2016-06" db="EMBL/GenBank/DDBJ databases">
        <title>Parallel loss of symbiosis genes in relatives of nitrogen-fixing non-legume Parasponia.</title>
        <authorList>
            <person name="Van Velzen R."/>
            <person name="Holmer R."/>
            <person name="Bu F."/>
            <person name="Rutten L."/>
            <person name="Van Zeijl A."/>
            <person name="Liu W."/>
            <person name="Santuari L."/>
            <person name="Cao Q."/>
            <person name="Sharma T."/>
            <person name="Shen D."/>
            <person name="Roswanjaya Y."/>
            <person name="Wardhani T."/>
            <person name="Kalhor M.S."/>
            <person name="Jansen J."/>
            <person name="Van den Hoogen J."/>
            <person name="Gungor B."/>
            <person name="Hartog M."/>
            <person name="Hontelez J."/>
            <person name="Verver J."/>
            <person name="Yang W.-C."/>
            <person name="Schijlen E."/>
            <person name="Repin R."/>
            <person name="Schilthuizen M."/>
            <person name="Schranz E."/>
            <person name="Heidstra R."/>
            <person name="Miyata K."/>
            <person name="Fedorova E."/>
            <person name="Kohlen W."/>
            <person name="Bisseling T."/>
            <person name="Smit S."/>
            <person name="Geurts R."/>
        </authorList>
    </citation>
    <scope>NUCLEOTIDE SEQUENCE [LARGE SCALE GENOMIC DNA]</scope>
    <source>
        <strain evidence="18">cv. WU1-14</strain>
    </source>
</reference>
<dbReference type="FunFam" id="3.40.190.10:FF:000054">
    <property type="entry name" value="Glutamate receptor"/>
    <property type="match status" value="1"/>
</dbReference>
<dbReference type="GO" id="GO:0016020">
    <property type="term" value="C:membrane"/>
    <property type="evidence" value="ECO:0007669"/>
    <property type="project" value="UniProtKB-SubCell"/>
</dbReference>
<dbReference type="CDD" id="cd13686">
    <property type="entry name" value="GluR_Plant"/>
    <property type="match status" value="1"/>
</dbReference>
<evidence type="ECO:0000256" key="15">
    <source>
        <dbReference type="SAM" id="Phobius"/>
    </source>
</evidence>
<keyword evidence="4 15" id="KW-0812">Transmembrane</keyword>
<dbReference type="EMBL" id="JXTB01000011">
    <property type="protein sequence ID" value="PON77901.1"/>
    <property type="molecule type" value="Genomic_DNA"/>
</dbReference>
<comment type="similarity">
    <text evidence="2 13">Belongs to the glutamate-gated ion channel (TC 1.A.10.1) family.</text>
</comment>
<dbReference type="CDD" id="cd19990">
    <property type="entry name" value="PBP1_GABAb_receptor_plant"/>
    <property type="match status" value="1"/>
</dbReference>
<dbReference type="InterPro" id="IPR028082">
    <property type="entry name" value="Peripla_BP_I"/>
</dbReference>
<dbReference type="InterPro" id="IPR001320">
    <property type="entry name" value="Iontro_rcpt_C"/>
</dbReference>
<evidence type="ECO:0000256" key="10">
    <source>
        <dbReference type="ARBA" id="ARBA00023180"/>
    </source>
</evidence>
<evidence type="ECO:0000256" key="2">
    <source>
        <dbReference type="ARBA" id="ARBA00008685"/>
    </source>
</evidence>
<dbReference type="InterPro" id="IPR015683">
    <property type="entry name" value="Ionotropic_Glu_rcpt"/>
</dbReference>
<dbReference type="Gene3D" id="3.40.50.2300">
    <property type="match status" value="2"/>
</dbReference>
<keyword evidence="11 13" id="KW-1071">Ligand-gated ion channel</keyword>
<evidence type="ECO:0000256" key="7">
    <source>
        <dbReference type="ARBA" id="ARBA00023065"/>
    </source>
</evidence>
<comment type="function">
    <text evidence="13">Glutamate-gated receptor that probably acts as non-selective cation channel.</text>
</comment>
<evidence type="ECO:0000256" key="12">
    <source>
        <dbReference type="ARBA" id="ARBA00023303"/>
    </source>
</evidence>
<feature type="disulfide bond" evidence="14">
    <location>
        <begin position="714"/>
        <end position="770"/>
    </location>
</feature>
<evidence type="ECO:0000256" key="11">
    <source>
        <dbReference type="ARBA" id="ARBA00023286"/>
    </source>
</evidence>
<organism evidence="17 18">
    <name type="scientific">Parasponia andersonii</name>
    <name type="common">Sponia andersonii</name>
    <dbReference type="NCBI Taxonomy" id="3476"/>
    <lineage>
        <taxon>Eukaryota</taxon>
        <taxon>Viridiplantae</taxon>
        <taxon>Streptophyta</taxon>
        <taxon>Embryophyta</taxon>
        <taxon>Tracheophyta</taxon>
        <taxon>Spermatophyta</taxon>
        <taxon>Magnoliopsida</taxon>
        <taxon>eudicotyledons</taxon>
        <taxon>Gunneridae</taxon>
        <taxon>Pentapetalae</taxon>
        <taxon>rosids</taxon>
        <taxon>fabids</taxon>
        <taxon>Rosales</taxon>
        <taxon>Cannabaceae</taxon>
        <taxon>Parasponia</taxon>
    </lineage>
</organism>
<keyword evidence="6 15" id="KW-1133">Transmembrane helix</keyword>
<dbReference type="PIRSF" id="PIRSF037090">
    <property type="entry name" value="Iontro_Glu-like_rcpt_pln"/>
    <property type="match status" value="1"/>
</dbReference>
<proteinExistence type="inferred from homology"/>
<evidence type="ECO:0000313" key="17">
    <source>
        <dbReference type="EMBL" id="PON77901.1"/>
    </source>
</evidence>
<dbReference type="OrthoDB" id="5984008at2759"/>
<keyword evidence="5" id="KW-0732">Signal</keyword>
<keyword evidence="18" id="KW-1185">Reference proteome</keyword>
<dbReference type="Pfam" id="PF01094">
    <property type="entry name" value="ANF_receptor"/>
    <property type="match status" value="1"/>
</dbReference>
<evidence type="ECO:0000256" key="6">
    <source>
        <dbReference type="ARBA" id="ARBA00022989"/>
    </source>
</evidence>
<dbReference type="InterPro" id="IPR001828">
    <property type="entry name" value="ANF_lig-bd_rcpt"/>
</dbReference>
<keyword evidence="12 13" id="KW-0407">Ion channel</keyword>
<keyword evidence="9 13" id="KW-0675">Receptor</keyword>
<evidence type="ECO:0000313" key="18">
    <source>
        <dbReference type="Proteomes" id="UP000237105"/>
    </source>
</evidence>
<feature type="transmembrane region" description="Helical" evidence="15">
    <location>
        <begin position="555"/>
        <end position="573"/>
    </location>
</feature>
<gene>
    <name evidence="17" type="ORF">PanWU01x14_022550</name>
</gene>
<dbReference type="Pfam" id="PF10613">
    <property type="entry name" value="Lig_chan-Glu_bd"/>
    <property type="match status" value="1"/>
</dbReference>
<evidence type="ECO:0000256" key="5">
    <source>
        <dbReference type="ARBA" id="ARBA00022729"/>
    </source>
</evidence>
<evidence type="ECO:0000256" key="8">
    <source>
        <dbReference type="ARBA" id="ARBA00023136"/>
    </source>
</evidence>
<evidence type="ECO:0000256" key="13">
    <source>
        <dbReference type="PIRNR" id="PIRNR037090"/>
    </source>
</evidence>
<evidence type="ECO:0000256" key="4">
    <source>
        <dbReference type="ARBA" id="ARBA00022692"/>
    </source>
</evidence>
<keyword evidence="10" id="KW-0325">Glycoprotein</keyword>
<dbReference type="Pfam" id="PF00060">
    <property type="entry name" value="Lig_chan"/>
    <property type="match status" value="1"/>
</dbReference>
<keyword evidence="8 13" id="KW-0472">Membrane</keyword>
<dbReference type="Gene3D" id="1.10.287.70">
    <property type="match status" value="1"/>
</dbReference>
<dbReference type="SMART" id="SM00079">
    <property type="entry name" value="PBPe"/>
    <property type="match status" value="1"/>
</dbReference>
<name>A0A2P5DX92_PARAD</name>
<dbReference type="SUPFAM" id="SSF53850">
    <property type="entry name" value="Periplasmic binding protein-like II"/>
    <property type="match status" value="1"/>
</dbReference>